<dbReference type="InterPro" id="IPR029000">
    <property type="entry name" value="Cyclophilin-like_dom_sf"/>
</dbReference>
<sequence>MTTTTVAATRSNTRRDFFVDVASTTATTTAGVVTVAGLTAAVAAPVPVCMAQEIEIAAAATVVDDNNAHQHDDPVIVTSIVTFHLSIARGPSKPLRIEVFGDSSDEAQFFTSLAAGTVQASCPPEQPENSPEENTVMSMIDENAELPFKCTDSESVPVSYKGSQLWRLVPDKRLDFGRVDSMFASRIPPTFSSSSSSALSSKSTQTVRMAPSTKGAVSMKRNGGAFEFTITPSYNPALDSEKEDLIVIGRVMMTKEKEEGNDDDKSSDASDVSSMDFVTMLNTKIPTRKDLSDRKGINVPPLGSTFARACNFSEPNTTCAQFKPIGRIVVTEVSVKKSSTQNQQLR</sequence>
<gene>
    <name evidence="2" type="ORF">FRACYDRAFT_248002</name>
</gene>
<dbReference type="OrthoDB" id="252722at2759"/>
<dbReference type="EMBL" id="KV784374">
    <property type="protein sequence ID" value="OEU09745.1"/>
    <property type="molecule type" value="Genomic_DNA"/>
</dbReference>
<evidence type="ECO:0000256" key="1">
    <source>
        <dbReference type="SAM" id="MobiDB-lite"/>
    </source>
</evidence>
<evidence type="ECO:0000313" key="2">
    <source>
        <dbReference type="EMBL" id="OEU09745.1"/>
    </source>
</evidence>
<feature type="compositionally biased region" description="Low complexity" evidence="1">
    <location>
        <begin position="192"/>
        <end position="203"/>
    </location>
</feature>
<protein>
    <submittedName>
        <fullName evidence="2">Uncharacterized protein</fullName>
    </submittedName>
</protein>
<dbReference type="AlphaFoldDB" id="A0A1E7EVB8"/>
<keyword evidence="3" id="KW-1185">Reference proteome</keyword>
<proteinExistence type="predicted"/>
<name>A0A1E7EVB8_9STRA</name>
<dbReference type="InParanoid" id="A0A1E7EVB8"/>
<organism evidence="2 3">
    <name type="scientific">Fragilariopsis cylindrus CCMP1102</name>
    <dbReference type="NCBI Taxonomy" id="635003"/>
    <lineage>
        <taxon>Eukaryota</taxon>
        <taxon>Sar</taxon>
        <taxon>Stramenopiles</taxon>
        <taxon>Ochrophyta</taxon>
        <taxon>Bacillariophyta</taxon>
        <taxon>Bacillariophyceae</taxon>
        <taxon>Bacillariophycidae</taxon>
        <taxon>Bacillariales</taxon>
        <taxon>Bacillariaceae</taxon>
        <taxon>Fragilariopsis</taxon>
    </lineage>
</organism>
<dbReference type="KEGG" id="fcy:FRACYDRAFT_248002"/>
<evidence type="ECO:0000313" key="3">
    <source>
        <dbReference type="Proteomes" id="UP000095751"/>
    </source>
</evidence>
<accession>A0A1E7EVB8</accession>
<dbReference type="Gene3D" id="2.40.100.10">
    <property type="entry name" value="Cyclophilin-like"/>
    <property type="match status" value="1"/>
</dbReference>
<dbReference type="Proteomes" id="UP000095751">
    <property type="component" value="Unassembled WGS sequence"/>
</dbReference>
<reference evidence="2 3" key="1">
    <citation type="submission" date="2016-09" db="EMBL/GenBank/DDBJ databases">
        <title>Extensive genetic diversity and differential bi-allelic expression allows diatom success in the polar Southern Ocean.</title>
        <authorList>
            <consortium name="DOE Joint Genome Institute"/>
            <person name="Mock T."/>
            <person name="Otillar R.P."/>
            <person name="Strauss J."/>
            <person name="Dupont C."/>
            <person name="Frickenhaus S."/>
            <person name="Maumus F."/>
            <person name="Mcmullan M."/>
            <person name="Sanges R."/>
            <person name="Schmutz J."/>
            <person name="Toseland A."/>
            <person name="Valas R."/>
            <person name="Veluchamy A."/>
            <person name="Ward B.J."/>
            <person name="Allen A."/>
            <person name="Barry K."/>
            <person name="Falciatore A."/>
            <person name="Ferrante M."/>
            <person name="Fortunato A.E."/>
            <person name="Gloeckner G."/>
            <person name="Gruber A."/>
            <person name="Hipkin R."/>
            <person name="Janech M."/>
            <person name="Kroth P."/>
            <person name="Leese F."/>
            <person name="Lindquist E."/>
            <person name="Lyon B.R."/>
            <person name="Martin J."/>
            <person name="Mayer C."/>
            <person name="Parker M."/>
            <person name="Quesneville H."/>
            <person name="Raymond J."/>
            <person name="Uhlig C."/>
            <person name="Valentin K.U."/>
            <person name="Worden A.Z."/>
            <person name="Armbrust E.V."/>
            <person name="Bowler C."/>
            <person name="Green B."/>
            <person name="Moulton V."/>
            <person name="Van Oosterhout C."/>
            <person name="Grigoriev I."/>
        </authorList>
    </citation>
    <scope>NUCLEOTIDE SEQUENCE [LARGE SCALE GENOMIC DNA]</scope>
    <source>
        <strain evidence="2 3">CCMP1102</strain>
    </source>
</reference>
<feature type="region of interest" description="Disordered" evidence="1">
    <location>
        <begin position="192"/>
        <end position="218"/>
    </location>
</feature>